<evidence type="ECO:0000313" key="1">
    <source>
        <dbReference type="EMBL" id="KAF3763701.1"/>
    </source>
</evidence>
<proteinExistence type="predicted"/>
<accession>A0A9P5CN32</accession>
<keyword evidence="2" id="KW-1185">Reference proteome</keyword>
<dbReference type="GeneID" id="63841716"/>
<dbReference type="AlphaFoldDB" id="A0A9P5CN32"/>
<evidence type="ECO:0000313" key="2">
    <source>
        <dbReference type="Proteomes" id="UP000803844"/>
    </source>
</evidence>
<protein>
    <submittedName>
        <fullName evidence="1">Uncharacterized protein</fullName>
    </submittedName>
</protein>
<sequence>MPTLLCSCAFRSLEAQLPRFWASVWEKKGGKEERLSFGSLFSQGKGGLRDLWAYM</sequence>
<reference evidence="1" key="1">
    <citation type="journal article" date="2020" name="Phytopathology">
        <title>Genome sequence of the chestnut blight fungus Cryphonectria parasitica EP155: A fundamental resource for an archetypical invasive plant pathogen.</title>
        <authorList>
            <person name="Crouch J.A."/>
            <person name="Dawe A."/>
            <person name="Aerts A."/>
            <person name="Barry K."/>
            <person name="Churchill A.C.L."/>
            <person name="Grimwood J."/>
            <person name="Hillman B."/>
            <person name="Milgroom M.G."/>
            <person name="Pangilinan J."/>
            <person name="Smith M."/>
            <person name="Salamov A."/>
            <person name="Schmutz J."/>
            <person name="Yadav J."/>
            <person name="Grigoriev I.V."/>
            <person name="Nuss D."/>
        </authorList>
    </citation>
    <scope>NUCLEOTIDE SEQUENCE</scope>
    <source>
        <strain evidence="1">EP155</strain>
    </source>
</reference>
<dbReference type="Proteomes" id="UP000803844">
    <property type="component" value="Unassembled WGS sequence"/>
</dbReference>
<comment type="caution">
    <text evidence="1">The sequence shown here is derived from an EMBL/GenBank/DDBJ whole genome shotgun (WGS) entry which is preliminary data.</text>
</comment>
<name>A0A9P5CN32_CRYP1</name>
<dbReference type="RefSeq" id="XP_040774662.1">
    <property type="nucleotide sequence ID" value="XM_040924587.1"/>
</dbReference>
<gene>
    <name evidence="1" type="ORF">M406DRAFT_57522</name>
</gene>
<dbReference type="EMBL" id="MU032349">
    <property type="protein sequence ID" value="KAF3763701.1"/>
    <property type="molecule type" value="Genomic_DNA"/>
</dbReference>
<organism evidence="1 2">
    <name type="scientific">Cryphonectria parasitica (strain ATCC 38755 / EP155)</name>
    <dbReference type="NCBI Taxonomy" id="660469"/>
    <lineage>
        <taxon>Eukaryota</taxon>
        <taxon>Fungi</taxon>
        <taxon>Dikarya</taxon>
        <taxon>Ascomycota</taxon>
        <taxon>Pezizomycotina</taxon>
        <taxon>Sordariomycetes</taxon>
        <taxon>Sordariomycetidae</taxon>
        <taxon>Diaporthales</taxon>
        <taxon>Cryphonectriaceae</taxon>
        <taxon>Cryphonectria-Endothia species complex</taxon>
        <taxon>Cryphonectria</taxon>
    </lineage>
</organism>